<reference evidence="2 3" key="1">
    <citation type="submission" date="2023-05" db="EMBL/GenBank/DDBJ databases">
        <title>Comparative genomics reveals the evidence of polycyclic aromatic hydrocarbons degradation in moderately halophilic genus Pontibacillus.</title>
        <authorList>
            <person name="Yang H."/>
            <person name="Qian Z."/>
        </authorList>
    </citation>
    <scope>NUCLEOTIDE SEQUENCE [LARGE SCALE GENOMIC DNA]</scope>
    <source>
        <strain evidence="3">HN14</strain>
    </source>
</reference>
<keyword evidence="1" id="KW-0472">Membrane</keyword>
<evidence type="ECO:0000313" key="3">
    <source>
        <dbReference type="Proteomes" id="UP001236652"/>
    </source>
</evidence>
<keyword evidence="1" id="KW-0812">Transmembrane</keyword>
<evidence type="ECO:0000256" key="1">
    <source>
        <dbReference type="SAM" id="Phobius"/>
    </source>
</evidence>
<keyword evidence="3" id="KW-1185">Reference proteome</keyword>
<keyword evidence="1" id="KW-1133">Transmembrane helix</keyword>
<feature type="transmembrane region" description="Helical" evidence="1">
    <location>
        <begin position="72"/>
        <end position="92"/>
    </location>
</feature>
<name>A0ABY8V106_9BACI</name>
<gene>
    <name evidence="2" type="ORF">QNI29_07395</name>
</gene>
<feature type="transmembrane region" description="Helical" evidence="1">
    <location>
        <begin position="31"/>
        <end position="51"/>
    </location>
</feature>
<evidence type="ECO:0000313" key="2">
    <source>
        <dbReference type="EMBL" id="WIF99472.1"/>
    </source>
</evidence>
<protein>
    <recommendedName>
        <fullName evidence="4">MFS transporter</fullName>
    </recommendedName>
</protein>
<proteinExistence type="predicted"/>
<dbReference type="RefSeq" id="WP_231415739.1">
    <property type="nucleotide sequence ID" value="NZ_CP126446.1"/>
</dbReference>
<organism evidence="2 3">
    <name type="scientific">Pontibacillus chungwhensis</name>
    <dbReference type="NCBI Taxonomy" id="265426"/>
    <lineage>
        <taxon>Bacteria</taxon>
        <taxon>Bacillati</taxon>
        <taxon>Bacillota</taxon>
        <taxon>Bacilli</taxon>
        <taxon>Bacillales</taxon>
        <taxon>Bacillaceae</taxon>
        <taxon>Pontibacillus</taxon>
    </lineage>
</organism>
<sequence>MKTCNWIGFILLLLSLSMGFFDFSVFGSPFLIFYGISFIGLMVGFMGWVLLRFNSVSVKTKRIGKTGFYGNLAIIVLFFPPLSQLWGTFLFGP</sequence>
<dbReference type="Proteomes" id="UP001236652">
    <property type="component" value="Chromosome"/>
</dbReference>
<evidence type="ECO:0008006" key="4">
    <source>
        <dbReference type="Google" id="ProtNLM"/>
    </source>
</evidence>
<dbReference type="EMBL" id="CP126446">
    <property type="protein sequence ID" value="WIF99472.1"/>
    <property type="molecule type" value="Genomic_DNA"/>
</dbReference>
<accession>A0ABY8V106</accession>